<dbReference type="InterPro" id="IPR003593">
    <property type="entry name" value="AAA+_ATPase"/>
</dbReference>
<sequence length="516" mass="55888">MTAVATAPIEAPQSRAIGLETIGMTKIFGSLVALDDVSINVRPGSFHALLGENGAGKSTLVKCIMGFYQPTRGTVLVNGTETEIANPKIARDLGIGMVYQHFTLVPSLTATENLVIARADVPAVIDWKKERQSLDALFDKMPFRVPLNVPVSSLAAGEKQKLEILKQLYLDQKFLILDEPTSVLTPGEADEILGLLRTMTDAGDLTILMISHKFREVTAFADEFTVLRRGQRVGGGMTGQVSVQEMSKMMIGDMKLREQAARKEFTGQPVVLDLAGICADGDDGLPAVSAVNLKVHAGEIVGIAGVSGNGQSELIETLSGQRELSDGRFFVHDKPYEPMRQQMAKLKVFGLPEEPLRNAAVPKMSVAENLAFRSFDQPPISKGRGWMSPGPMRAKARELIASYRVKTPSPDEPIQNLSGGNVQRAILARELSTDVDVLIVANPCFGLDFASIAEIRGQIMDQRNRGAAVLLVSEDLDEILELADRVAVMSEGQITYVARTTETDRNTIGQAMAGHH</sequence>
<keyword evidence="3 5" id="KW-0067">ATP-binding</keyword>
<evidence type="ECO:0000256" key="2">
    <source>
        <dbReference type="ARBA" id="ARBA00022741"/>
    </source>
</evidence>
<name>A0A2C9D9T3_9HYPH</name>
<evidence type="ECO:0000313" key="6">
    <source>
        <dbReference type="Proteomes" id="UP000223606"/>
    </source>
</evidence>
<keyword evidence="5" id="KW-0378">Hydrolase</keyword>
<dbReference type="PROSITE" id="PS50893">
    <property type="entry name" value="ABC_TRANSPORTER_2"/>
    <property type="match status" value="2"/>
</dbReference>
<dbReference type="GO" id="GO:0005524">
    <property type="term" value="F:ATP binding"/>
    <property type="evidence" value="ECO:0007669"/>
    <property type="project" value="UniProtKB-KW"/>
</dbReference>
<evidence type="ECO:0000256" key="3">
    <source>
        <dbReference type="ARBA" id="ARBA00022840"/>
    </source>
</evidence>
<evidence type="ECO:0000256" key="1">
    <source>
        <dbReference type="ARBA" id="ARBA00005417"/>
    </source>
</evidence>
<accession>A0A2C9D9T3</accession>
<comment type="similarity">
    <text evidence="1">Belongs to the ABC transporter superfamily.</text>
</comment>
<dbReference type="GO" id="GO:0016887">
    <property type="term" value="F:ATP hydrolysis activity"/>
    <property type="evidence" value="ECO:0007669"/>
    <property type="project" value="InterPro"/>
</dbReference>
<reference evidence="6" key="1">
    <citation type="submission" date="2017-09" db="EMBL/GenBank/DDBJ databases">
        <title>Genome sequence of Nannocystis excedens DSM 71.</title>
        <authorList>
            <person name="Blom J."/>
        </authorList>
    </citation>
    <scope>NUCLEOTIDE SEQUENCE [LARGE SCALE GENOMIC DNA]</scope>
    <source>
        <strain evidence="6">type strain: E19</strain>
    </source>
</reference>
<dbReference type="InterPro" id="IPR003439">
    <property type="entry name" value="ABC_transporter-like_ATP-bd"/>
</dbReference>
<dbReference type="AlphaFoldDB" id="A0A2C9D9T3"/>
<feature type="domain" description="ABC transporter" evidence="4">
    <location>
        <begin position="272"/>
        <end position="516"/>
    </location>
</feature>
<dbReference type="Gene3D" id="3.40.50.300">
    <property type="entry name" value="P-loop containing nucleotide triphosphate hydrolases"/>
    <property type="match status" value="2"/>
</dbReference>
<dbReference type="SUPFAM" id="SSF52540">
    <property type="entry name" value="P-loop containing nucleoside triphosphate hydrolases"/>
    <property type="match status" value="2"/>
</dbReference>
<dbReference type="InterPro" id="IPR027417">
    <property type="entry name" value="P-loop_NTPase"/>
</dbReference>
<dbReference type="PANTHER" id="PTHR43790">
    <property type="entry name" value="CARBOHYDRATE TRANSPORT ATP-BINDING PROTEIN MG119-RELATED"/>
    <property type="match status" value="1"/>
</dbReference>
<dbReference type="EMBL" id="LT960614">
    <property type="protein sequence ID" value="SON56930.1"/>
    <property type="molecule type" value="Genomic_DNA"/>
</dbReference>
<dbReference type="KEGG" id="hdi:HDIA_3389"/>
<dbReference type="InterPro" id="IPR050107">
    <property type="entry name" value="ABC_carbohydrate_import_ATPase"/>
</dbReference>
<dbReference type="EC" id="3.6.3.17" evidence="5"/>
<organism evidence="5 6">
    <name type="scientific">Hartmannibacter diazotrophicus</name>
    <dbReference type="NCBI Taxonomy" id="1482074"/>
    <lineage>
        <taxon>Bacteria</taxon>
        <taxon>Pseudomonadati</taxon>
        <taxon>Pseudomonadota</taxon>
        <taxon>Alphaproteobacteria</taxon>
        <taxon>Hyphomicrobiales</taxon>
        <taxon>Pleomorphomonadaceae</taxon>
        <taxon>Hartmannibacter</taxon>
    </lineage>
</organism>
<evidence type="ECO:0000259" key="4">
    <source>
        <dbReference type="PROSITE" id="PS50893"/>
    </source>
</evidence>
<protein>
    <submittedName>
        <fullName evidence="5">Galactose/methyl galactoside import ATP-binding protein MglA</fullName>
        <ecNumber evidence="5">3.6.3.17</ecNumber>
    </submittedName>
</protein>
<evidence type="ECO:0000313" key="5">
    <source>
        <dbReference type="EMBL" id="SON56930.1"/>
    </source>
</evidence>
<gene>
    <name evidence="5" type="primary">mglA_4</name>
    <name evidence="5" type="ORF">HDIA_3389</name>
</gene>
<keyword evidence="6" id="KW-1185">Reference proteome</keyword>
<dbReference type="CDD" id="cd03216">
    <property type="entry name" value="ABC_Carb_Monos_I"/>
    <property type="match status" value="1"/>
</dbReference>
<dbReference type="CDD" id="cd03215">
    <property type="entry name" value="ABC_Carb_Monos_II"/>
    <property type="match status" value="1"/>
</dbReference>
<dbReference type="PANTHER" id="PTHR43790:SF4">
    <property type="entry name" value="GUANOSINE IMPORT ATP-BINDING PROTEIN NUPO"/>
    <property type="match status" value="1"/>
</dbReference>
<dbReference type="PROSITE" id="PS00211">
    <property type="entry name" value="ABC_TRANSPORTER_1"/>
    <property type="match status" value="1"/>
</dbReference>
<dbReference type="InterPro" id="IPR017871">
    <property type="entry name" value="ABC_transporter-like_CS"/>
</dbReference>
<dbReference type="Pfam" id="PF00005">
    <property type="entry name" value="ABC_tran"/>
    <property type="match status" value="2"/>
</dbReference>
<dbReference type="SMART" id="SM00382">
    <property type="entry name" value="AAA"/>
    <property type="match status" value="1"/>
</dbReference>
<proteinExistence type="inferred from homology"/>
<dbReference type="Proteomes" id="UP000223606">
    <property type="component" value="Chromosome 1"/>
</dbReference>
<keyword evidence="2" id="KW-0547">Nucleotide-binding</keyword>
<feature type="domain" description="ABC transporter" evidence="4">
    <location>
        <begin position="19"/>
        <end position="254"/>
    </location>
</feature>
<dbReference type="RefSeq" id="WP_197708042.1">
    <property type="nucleotide sequence ID" value="NZ_LT960614.1"/>
</dbReference>